<dbReference type="Proteomes" id="UP000580681">
    <property type="component" value="Unassembled WGS sequence"/>
</dbReference>
<evidence type="ECO:0000256" key="9">
    <source>
        <dbReference type="ARBA" id="ARBA00062416"/>
    </source>
</evidence>
<comment type="cofactor">
    <cofactor evidence="1 12">
        <name>Fe(2+)</name>
        <dbReference type="ChEBI" id="CHEBI:29033"/>
    </cofactor>
</comment>
<feature type="non-terminal residue" evidence="16">
    <location>
        <position position="1"/>
    </location>
</feature>
<proteinExistence type="inferred from homology"/>
<dbReference type="GO" id="GO:0009072">
    <property type="term" value="P:aromatic amino acid metabolic process"/>
    <property type="evidence" value="ECO:0007669"/>
    <property type="project" value="InterPro"/>
</dbReference>
<sequence length="513" mass="58143">MQPAMMMFSSKYWARRGFSLDSALPEERPAAGSLTLNRSSSGKNEEKKGNKGNGKSESTSEGGKTAVVFSLKNEVGGLVKALRLFQEKHVSMVHIESRKSKRRNSEVEIFVDCDCSKKEFNELIQLLKFQTNIVSLNPPENIWTDEEGKAVCVPLGLDTGRCFAQVSPSSYTSVHSICILSPTDLDCVPWFPRKISELDKCSQRVLMYGSELDADHPGFKDNVYRQRRKYFVDVAMSYKYGQPIPRVEYTAEEVKTWGVVFRELSKLYPTHACREYLKNFPLLSKYCGYREDNVPQLEDVSIFLKERSGFTVRPVAGYLSPRDFLAGLAYRVFHCTQYIRHGSDPLYTPEPDTCHELLGHVPLLADPKFAQFSQEIGLASLGASDEDVQKLATCYFFTIEFGLCKQEGQLRAYGAGLLSSIGELKHALSDKANVKTFDPKTTCLQECLITTFQEVYFVSESFEEAKEKMRDFAKSINRPFSVYFNPYTQSIEILKDTRSIENVVQDLRSDLNT</sequence>
<dbReference type="InterPro" id="IPR019773">
    <property type="entry name" value="Tyrosine_3-monooxygenase-like"/>
</dbReference>
<evidence type="ECO:0000256" key="7">
    <source>
        <dbReference type="ARBA" id="ARBA00040889"/>
    </source>
</evidence>
<feature type="region of interest" description="Disordered" evidence="13">
    <location>
        <begin position="27"/>
        <end position="63"/>
    </location>
</feature>
<keyword evidence="3 10" id="KW-0479">Metal-binding</keyword>
<evidence type="ECO:0000256" key="10">
    <source>
        <dbReference type="PIRSR" id="PIRSR000336-1"/>
    </source>
</evidence>
<evidence type="ECO:0000256" key="5">
    <source>
        <dbReference type="ARBA" id="ARBA00023004"/>
    </source>
</evidence>
<comment type="subunit">
    <text evidence="9">Interacts with DNAJC12.</text>
</comment>
<dbReference type="InterPro" id="IPR001273">
    <property type="entry name" value="ArAA_hydroxylase"/>
</dbReference>
<dbReference type="GO" id="GO:0005506">
    <property type="term" value="F:iron ion binding"/>
    <property type="evidence" value="ECO:0007669"/>
    <property type="project" value="InterPro"/>
</dbReference>
<dbReference type="InterPro" id="IPR002912">
    <property type="entry name" value="ACT_dom"/>
</dbReference>
<comment type="similarity">
    <text evidence="2">Belongs to the biopterin-dependent aromatic amino acid hydroxylase family.</text>
</comment>
<dbReference type="EMBL" id="VYZJ01000009">
    <property type="protein sequence ID" value="NWR13685.1"/>
    <property type="molecule type" value="Genomic_DNA"/>
</dbReference>
<evidence type="ECO:0000256" key="4">
    <source>
        <dbReference type="ARBA" id="ARBA00023002"/>
    </source>
</evidence>
<evidence type="ECO:0000256" key="13">
    <source>
        <dbReference type="SAM" id="MobiDB-lite"/>
    </source>
</evidence>
<dbReference type="PROSITE" id="PS51410">
    <property type="entry name" value="BH4_AAA_HYDROXYL_2"/>
    <property type="match status" value="1"/>
</dbReference>
<feature type="binding site" evidence="11">
    <location>
        <position position="419"/>
    </location>
    <ligand>
        <name>L-tryptophan</name>
        <dbReference type="ChEBI" id="CHEBI:57912"/>
    </ligand>
</feature>
<organism evidence="16 17">
    <name type="scientific">Emberiza fucata</name>
    <dbReference type="NCBI Taxonomy" id="337179"/>
    <lineage>
        <taxon>Eukaryota</taxon>
        <taxon>Metazoa</taxon>
        <taxon>Chordata</taxon>
        <taxon>Craniata</taxon>
        <taxon>Vertebrata</taxon>
        <taxon>Euteleostomi</taxon>
        <taxon>Archelosauria</taxon>
        <taxon>Archosauria</taxon>
        <taxon>Dinosauria</taxon>
        <taxon>Saurischia</taxon>
        <taxon>Theropoda</taxon>
        <taxon>Coelurosauria</taxon>
        <taxon>Aves</taxon>
        <taxon>Neognathae</taxon>
        <taxon>Neoaves</taxon>
        <taxon>Telluraves</taxon>
        <taxon>Australaves</taxon>
        <taxon>Passeriformes</taxon>
        <taxon>Passeroidea</taxon>
        <taxon>Fringillidae</taxon>
        <taxon>Emberizinae</taxon>
        <taxon>Emberizini</taxon>
        <taxon>Emberiza</taxon>
    </lineage>
</organism>
<dbReference type="Gene3D" id="1.10.800.10">
    <property type="entry name" value="Aromatic amino acid hydroxylase"/>
    <property type="match status" value="1"/>
</dbReference>
<dbReference type="GO" id="GO:0043005">
    <property type="term" value="C:neuron projection"/>
    <property type="evidence" value="ECO:0007669"/>
    <property type="project" value="TreeGrafter"/>
</dbReference>
<evidence type="ECO:0000256" key="8">
    <source>
        <dbReference type="ARBA" id="ARBA00042662"/>
    </source>
</evidence>
<feature type="binding site" evidence="11">
    <location>
        <position position="340"/>
    </location>
    <ligand>
        <name>L-tryptophan</name>
        <dbReference type="ChEBI" id="CHEBI:57912"/>
    </ligand>
</feature>
<evidence type="ECO:0000313" key="17">
    <source>
        <dbReference type="Proteomes" id="UP000580681"/>
    </source>
</evidence>
<keyword evidence="5 10" id="KW-0408">Iron</keyword>
<dbReference type="SUPFAM" id="SSF55021">
    <property type="entry name" value="ACT-like"/>
    <property type="match status" value="1"/>
</dbReference>
<accession>A0A7K4UUI9</accession>
<dbReference type="CDD" id="cd04929">
    <property type="entry name" value="ACT_TPH"/>
    <property type="match status" value="1"/>
</dbReference>
<keyword evidence="4" id="KW-0560">Oxidoreductase</keyword>
<dbReference type="GO" id="GO:0004510">
    <property type="term" value="F:tryptophan 5-monooxygenase activity"/>
    <property type="evidence" value="ECO:0007669"/>
    <property type="project" value="TreeGrafter"/>
</dbReference>
<dbReference type="InterPro" id="IPR041904">
    <property type="entry name" value="TrpOH_cat"/>
</dbReference>
<protein>
    <recommendedName>
        <fullName evidence="7">Tryptophan 5-hydroxylase 2</fullName>
    </recommendedName>
    <alternativeName>
        <fullName evidence="8">Tryptophan 5-monooxygenase 2</fullName>
    </alternativeName>
</protein>
<feature type="binding site" evidence="11">
    <location>
        <position position="318"/>
    </location>
    <ligand>
        <name>L-tryptophan</name>
        <dbReference type="ChEBI" id="CHEBI:57912"/>
    </ligand>
</feature>
<evidence type="ECO:0000259" key="15">
    <source>
        <dbReference type="PROSITE" id="PS51671"/>
    </source>
</evidence>
<feature type="non-terminal residue" evidence="16">
    <location>
        <position position="513"/>
    </location>
</feature>
<gene>
    <name evidence="16" type="primary">Tph2</name>
    <name evidence="16" type="ORF">EMBFUC_R00170</name>
</gene>
<evidence type="ECO:0000256" key="2">
    <source>
        <dbReference type="ARBA" id="ARBA00009712"/>
    </source>
</evidence>
<dbReference type="CDD" id="cd03346">
    <property type="entry name" value="eu_TrpOH"/>
    <property type="match status" value="1"/>
</dbReference>
<dbReference type="PANTHER" id="PTHR11473">
    <property type="entry name" value="AROMATIC AMINO ACID HYDROXYLASE"/>
    <property type="match status" value="1"/>
</dbReference>
<dbReference type="InterPro" id="IPR036329">
    <property type="entry name" value="Aro-AA_hydroxylase_C_sf"/>
</dbReference>
<keyword evidence="17" id="KW-1185">Reference proteome</keyword>
<name>A0A7K4UUI9_9EMBE</name>
<feature type="domain" description="Biopterin-dependent aromatic amino acid hydroxylase family profile" evidence="14">
    <location>
        <begin position="176"/>
        <end position="513"/>
    </location>
</feature>
<feature type="binding site" evidence="10">
    <location>
        <position position="400"/>
    </location>
    <ligand>
        <name>Fe cation</name>
        <dbReference type="ChEBI" id="CHEBI:24875"/>
    </ligand>
</feature>
<reference evidence="16 17" key="1">
    <citation type="submission" date="2019-09" db="EMBL/GenBank/DDBJ databases">
        <title>Bird 10,000 Genomes (B10K) Project - Family phase.</title>
        <authorList>
            <person name="Zhang G."/>
        </authorList>
    </citation>
    <scope>NUCLEOTIDE SEQUENCE [LARGE SCALE GENOMIC DNA]</scope>
    <source>
        <strain evidence="16">B10K-DU-015-11</strain>
        <tissue evidence="16">Mixed tissue sample</tissue>
    </source>
</reference>
<feature type="domain" description="ACT" evidence="15">
    <location>
        <begin position="66"/>
        <end position="141"/>
    </location>
</feature>
<feature type="binding site" evidence="11">
    <location>
        <position position="348"/>
    </location>
    <ligand>
        <name>L-tryptophan</name>
        <dbReference type="ChEBI" id="CHEBI:57912"/>
    </ligand>
</feature>
<dbReference type="AlphaFoldDB" id="A0A7K4UUI9"/>
<keyword evidence="6" id="KW-0503">Monooxygenase</keyword>
<evidence type="ECO:0000256" key="1">
    <source>
        <dbReference type="ARBA" id="ARBA00001954"/>
    </source>
</evidence>
<evidence type="ECO:0000256" key="3">
    <source>
        <dbReference type="ARBA" id="ARBA00022723"/>
    </source>
</evidence>
<dbReference type="InterPro" id="IPR036951">
    <property type="entry name" value="ArAA_hydroxylase_sf"/>
</dbReference>
<evidence type="ECO:0000259" key="14">
    <source>
        <dbReference type="PROSITE" id="PS51410"/>
    </source>
</evidence>
<feature type="binding site" evidence="10">
    <location>
        <position position="355"/>
    </location>
    <ligand>
        <name>Fe cation</name>
        <dbReference type="ChEBI" id="CHEBI:24875"/>
    </ligand>
</feature>
<dbReference type="InterPro" id="IPR045865">
    <property type="entry name" value="ACT-like_dom_sf"/>
</dbReference>
<feature type="binding site" evidence="10">
    <location>
        <position position="360"/>
    </location>
    <ligand>
        <name>Fe cation</name>
        <dbReference type="ChEBI" id="CHEBI:24875"/>
    </ligand>
</feature>
<dbReference type="PRINTS" id="PR00372">
    <property type="entry name" value="FYWHYDRXLASE"/>
</dbReference>
<dbReference type="PIRSF" id="PIRSF000336">
    <property type="entry name" value="TH"/>
    <property type="match status" value="1"/>
</dbReference>
<comment type="caution">
    <text evidence="16">The sequence shown here is derived from an EMBL/GenBank/DDBJ whole genome shotgun (WGS) entry which is preliminary data.</text>
</comment>
<evidence type="ECO:0000313" key="16">
    <source>
        <dbReference type="EMBL" id="NWR13685.1"/>
    </source>
</evidence>
<dbReference type="Pfam" id="PF00351">
    <property type="entry name" value="Biopterin_H"/>
    <property type="match status" value="1"/>
</dbReference>
<dbReference type="PANTHER" id="PTHR11473:SF16">
    <property type="entry name" value="TRYPTOPHAN 5-HYDROXYLASE 2"/>
    <property type="match status" value="1"/>
</dbReference>
<evidence type="ECO:0000256" key="11">
    <source>
        <dbReference type="PIRSR" id="PIRSR601273-1"/>
    </source>
</evidence>
<dbReference type="InterPro" id="IPR019774">
    <property type="entry name" value="Aromatic-AA_hydroxylase_C"/>
</dbReference>
<evidence type="ECO:0000256" key="12">
    <source>
        <dbReference type="PIRSR" id="PIRSR601273-2"/>
    </source>
</evidence>
<dbReference type="PROSITE" id="PS51671">
    <property type="entry name" value="ACT"/>
    <property type="match status" value="1"/>
</dbReference>
<dbReference type="SUPFAM" id="SSF56534">
    <property type="entry name" value="Aromatic aminoacid monoxygenases, catalytic and oligomerization domains"/>
    <property type="match status" value="1"/>
</dbReference>
<evidence type="ECO:0000256" key="6">
    <source>
        <dbReference type="ARBA" id="ARBA00023033"/>
    </source>
</evidence>
<dbReference type="PROSITE" id="PS00367">
    <property type="entry name" value="BH4_AAA_HYDROXYL_1"/>
    <property type="match status" value="1"/>
</dbReference>
<feature type="binding site" evidence="11">
    <location>
        <position position="449"/>
    </location>
    <ligand>
        <name>L-tryptophan</name>
        <dbReference type="ChEBI" id="CHEBI:57912"/>
    </ligand>
</feature>
<dbReference type="InterPro" id="IPR018301">
    <property type="entry name" value="ArAA_hydroxylase_Fe/CU_BS"/>
</dbReference>